<dbReference type="Proteomes" id="UP001054945">
    <property type="component" value="Unassembled WGS sequence"/>
</dbReference>
<evidence type="ECO:0000313" key="2">
    <source>
        <dbReference type="Proteomes" id="UP001054945"/>
    </source>
</evidence>
<reference evidence="1 2" key="1">
    <citation type="submission" date="2021-06" db="EMBL/GenBank/DDBJ databases">
        <title>Caerostris extrusa draft genome.</title>
        <authorList>
            <person name="Kono N."/>
            <person name="Arakawa K."/>
        </authorList>
    </citation>
    <scope>NUCLEOTIDE SEQUENCE [LARGE SCALE GENOMIC DNA]</scope>
</reference>
<gene>
    <name evidence="1" type="ORF">CEXT_476941</name>
</gene>
<dbReference type="AlphaFoldDB" id="A0AAV4X5R5"/>
<sequence>MVANTFTDWRKSLLLQKCDDATDPLPLPFPEIEILSHPTALGVLRGFDLKVRYLERFLIRPPVTTPFSGDAYLPPQRPRISELVYHPVLLLGLT</sequence>
<evidence type="ECO:0000313" key="1">
    <source>
        <dbReference type="EMBL" id="GIY90522.1"/>
    </source>
</evidence>
<name>A0AAV4X5R5_CAEEX</name>
<accession>A0AAV4X5R5</accession>
<comment type="caution">
    <text evidence="1">The sequence shown here is derived from an EMBL/GenBank/DDBJ whole genome shotgun (WGS) entry which is preliminary data.</text>
</comment>
<dbReference type="EMBL" id="BPLR01017325">
    <property type="protein sequence ID" value="GIY90522.1"/>
    <property type="molecule type" value="Genomic_DNA"/>
</dbReference>
<organism evidence="1 2">
    <name type="scientific">Caerostris extrusa</name>
    <name type="common">Bark spider</name>
    <name type="synonym">Caerostris bankana</name>
    <dbReference type="NCBI Taxonomy" id="172846"/>
    <lineage>
        <taxon>Eukaryota</taxon>
        <taxon>Metazoa</taxon>
        <taxon>Ecdysozoa</taxon>
        <taxon>Arthropoda</taxon>
        <taxon>Chelicerata</taxon>
        <taxon>Arachnida</taxon>
        <taxon>Araneae</taxon>
        <taxon>Araneomorphae</taxon>
        <taxon>Entelegynae</taxon>
        <taxon>Araneoidea</taxon>
        <taxon>Araneidae</taxon>
        <taxon>Caerostris</taxon>
    </lineage>
</organism>
<proteinExistence type="predicted"/>
<keyword evidence="2" id="KW-1185">Reference proteome</keyword>
<protein>
    <submittedName>
        <fullName evidence="1">Uncharacterized protein</fullName>
    </submittedName>
</protein>